<organism evidence="1 2">
    <name type="scientific">Linderina pennispora</name>
    <dbReference type="NCBI Taxonomy" id="61395"/>
    <lineage>
        <taxon>Eukaryota</taxon>
        <taxon>Fungi</taxon>
        <taxon>Fungi incertae sedis</taxon>
        <taxon>Zoopagomycota</taxon>
        <taxon>Kickxellomycotina</taxon>
        <taxon>Kickxellomycetes</taxon>
        <taxon>Kickxellales</taxon>
        <taxon>Kickxellaceae</taxon>
        <taxon>Linderina</taxon>
    </lineage>
</organism>
<dbReference type="Proteomes" id="UP000193922">
    <property type="component" value="Unassembled WGS sequence"/>
</dbReference>
<feature type="non-terminal residue" evidence="1">
    <location>
        <position position="300"/>
    </location>
</feature>
<accession>A0A1Y1VX65</accession>
<protein>
    <submittedName>
        <fullName evidence="1">Uncharacterized protein</fullName>
    </submittedName>
</protein>
<gene>
    <name evidence="1" type="ORF">DL89DRAFT_270593</name>
</gene>
<dbReference type="AlphaFoldDB" id="A0A1Y1VX65"/>
<proteinExistence type="predicted"/>
<dbReference type="RefSeq" id="XP_040739955.1">
    <property type="nucleotide sequence ID" value="XM_040888776.1"/>
</dbReference>
<dbReference type="EMBL" id="MCFD01000020">
    <property type="protein sequence ID" value="ORX65872.1"/>
    <property type="molecule type" value="Genomic_DNA"/>
</dbReference>
<dbReference type="GeneID" id="63805424"/>
<reference evidence="1 2" key="1">
    <citation type="submission" date="2016-07" db="EMBL/GenBank/DDBJ databases">
        <title>Pervasive Adenine N6-methylation of Active Genes in Fungi.</title>
        <authorList>
            <consortium name="DOE Joint Genome Institute"/>
            <person name="Mondo S.J."/>
            <person name="Dannebaum R.O."/>
            <person name="Kuo R.C."/>
            <person name="Labutti K."/>
            <person name="Haridas S."/>
            <person name="Kuo A."/>
            <person name="Salamov A."/>
            <person name="Ahrendt S.R."/>
            <person name="Lipzen A."/>
            <person name="Sullivan W."/>
            <person name="Andreopoulos W.B."/>
            <person name="Clum A."/>
            <person name="Lindquist E."/>
            <person name="Daum C."/>
            <person name="Ramamoorthy G.K."/>
            <person name="Gryganskyi A."/>
            <person name="Culley D."/>
            <person name="Magnuson J.K."/>
            <person name="James T.Y."/>
            <person name="O'Malley M.A."/>
            <person name="Stajich J.E."/>
            <person name="Spatafora J.W."/>
            <person name="Visel A."/>
            <person name="Grigoriev I.V."/>
        </authorList>
    </citation>
    <scope>NUCLEOTIDE SEQUENCE [LARGE SCALE GENOMIC DNA]</scope>
    <source>
        <strain evidence="1 2">ATCC 12442</strain>
    </source>
</reference>
<comment type="caution">
    <text evidence="1">The sequence shown here is derived from an EMBL/GenBank/DDBJ whole genome shotgun (WGS) entry which is preliminary data.</text>
</comment>
<keyword evidence="2" id="KW-1185">Reference proteome</keyword>
<evidence type="ECO:0000313" key="2">
    <source>
        <dbReference type="Proteomes" id="UP000193922"/>
    </source>
</evidence>
<name>A0A1Y1VX65_9FUNG</name>
<sequence length="300" mass="30782">MSPLDTCSHATLAHVPRCSSVSLYSNCTYPGVVGRIGVTCTARYRRPYIASARARCRSSSAAAHCLTAVLINPSRGATASRLCCRNRCCSVSTRPRNRLSSCISLCVSVSPAFARCVCFKYHTCSATVSCENGPLYSRGSSAASSLAVLPLSPTAGCCCCCCCSGATAGAVPSIACIATSRSFGTSPGFSLLASTAAASPTCANGDAWRIRLTIASVPVFANPGDFIAPSRAPTTSSPSLATARVFAAPCTSSDPVLFPPAASFGTSLPAPAAPCDRRDDGFWWWWTADTAGATAVGPAS</sequence>
<evidence type="ECO:0000313" key="1">
    <source>
        <dbReference type="EMBL" id="ORX65872.1"/>
    </source>
</evidence>